<dbReference type="InterPro" id="IPR002104">
    <property type="entry name" value="Integrase_catalytic"/>
</dbReference>
<accession>A0ABY5R3N7</accession>
<protein>
    <submittedName>
        <fullName evidence="3">Tyrosine-type recombinase/integrase</fullName>
    </submittedName>
</protein>
<dbReference type="EMBL" id="CP062229">
    <property type="protein sequence ID" value="UVC17009.1"/>
    <property type="molecule type" value="Genomic_DNA"/>
</dbReference>
<dbReference type="Pfam" id="PF00589">
    <property type="entry name" value="Phage_integrase"/>
    <property type="match status" value="1"/>
</dbReference>
<name>A0ABY5R3N7_9HYPH</name>
<dbReference type="Proteomes" id="UP001058098">
    <property type="component" value="Chromosome"/>
</dbReference>
<dbReference type="Gene3D" id="1.10.443.10">
    <property type="entry name" value="Intergrase catalytic core"/>
    <property type="match status" value="1"/>
</dbReference>
<dbReference type="PROSITE" id="PS51898">
    <property type="entry name" value="TYR_RECOMBINASE"/>
    <property type="match status" value="1"/>
</dbReference>
<organism evidence="3 4">
    <name type="scientific">Mesorhizobium onobrychidis</name>
    <dbReference type="NCBI Taxonomy" id="2775404"/>
    <lineage>
        <taxon>Bacteria</taxon>
        <taxon>Pseudomonadati</taxon>
        <taxon>Pseudomonadota</taxon>
        <taxon>Alphaproteobacteria</taxon>
        <taxon>Hyphomicrobiales</taxon>
        <taxon>Phyllobacteriaceae</taxon>
        <taxon>Mesorhizobium</taxon>
    </lineage>
</organism>
<proteinExistence type="predicted"/>
<evidence type="ECO:0000256" key="1">
    <source>
        <dbReference type="ARBA" id="ARBA00023172"/>
    </source>
</evidence>
<dbReference type="InterPro" id="IPR013762">
    <property type="entry name" value="Integrase-like_cat_sf"/>
</dbReference>
<reference evidence="3" key="1">
    <citation type="submission" date="2020-09" db="EMBL/GenBank/DDBJ databases">
        <title>Rhizobia associated with sainfoin plants.</title>
        <authorList>
            <person name="Asharfi S."/>
            <person name="Kuzmanovic N."/>
            <person name="Bunk B."/>
            <person name="Sproeer C."/>
            <person name="Becker M."/>
            <person name="Thuenen T."/>
        </authorList>
    </citation>
    <scope>NUCLEOTIDE SEQUENCE</scope>
    <source>
        <strain evidence="3">OM4</strain>
    </source>
</reference>
<feature type="domain" description="Tyr recombinase" evidence="2">
    <location>
        <begin position="1"/>
        <end position="144"/>
    </location>
</feature>
<keyword evidence="4" id="KW-1185">Reference proteome</keyword>
<gene>
    <name evidence="3" type="ORF">IHQ72_07660</name>
</gene>
<keyword evidence="1" id="KW-0233">DNA recombination</keyword>
<evidence type="ECO:0000313" key="3">
    <source>
        <dbReference type="EMBL" id="UVC17009.1"/>
    </source>
</evidence>
<dbReference type="SUPFAM" id="SSF56349">
    <property type="entry name" value="DNA breaking-rejoining enzymes"/>
    <property type="match status" value="1"/>
</dbReference>
<sequence length="181" mass="19961">MTDCRSLRREDLAVAGKQHVKAGWLTIRPGKTAKKTGVVIELPILPILQDEIDAGAAGDMTFLESEWKRPFTVNSLGNKMRDWCDQADLPQCSLHGLRKLGATIAAENGATDEELMAIYGWVTKTQSTLYTKKARRKLIAGRAAHKLLFTAEQKMDETVPPLQAVEESGTKTGKKLRKISA</sequence>
<dbReference type="RefSeq" id="WP_258121886.1">
    <property type="nucleotide sequence ID" value="NZ_CP062229.1"/>
</dbReference>
<evidence type="ECO:0000259" key="2">
    <source>
        <dbReference type="PROSITE" id="PS51898"/>
    </source>
</evidence>
<evidence type="ECO:0000313" key="4">
    <source>
        <dbReference type="Proteomes" id="UP001058098"/>
    </source>
</evidence>
<dbReference type="InterPro" id="IPR011010">
    <property type="entry name" value="DNA_brk_join_enz"/>
</dbReference>